<dbReference type="PANTHER" id="PTHR48193:SF2">
    <property type="entry name" value="ZINC METALLOPROTEASE ZMPB"/>
    <property type="match status" value="1"/>
</dbReference>
<evidence type="ECO:0000313" key="3">
    <source>
        <dbReference type="Proteomes" id="UP000325313"/>
    </source>
</evidence>
<evidence type="ECO:0000313" key="2">
    <source>
        <dbReference type="EMBL" id="KAA1103674.1"/>
    </source>
</evidence>
<feature type="region of interest" description="Disordered" evidence="1">
    <location>
        <begin position="278"/>
        <end position="429"/>
    </location>
</feature>
<dbReference type="AlphaFoldDB" id="A0A5B0PSL2"/>
<accession>A0A5B0PSL2</accession>
<gene>
    <name evidence="2" type="primary">GET3_49</name>
    <name evidence="2" type="ORF">PGTUg99_006085</name>
</gene>
<feature type="region of interest" description="Disordered" evidence="1">
    <location>
        <begin position="443"/>
        <end position="540"/>
    </location>
</feature>
<feature type="compositionally biased region" description="Polar residues" evidence="1">
    <location>
        <begin position="402"/>
        <end position="413"/>
    </location>
</feature>
<dbReference type="Proteomes" id="UP000325313">
    <property type="component" value="Unassembled WGS sequence"/>
</dbReference>
<feature type="compositionally biased region" description="Polar residues" evidence="1">
    <location>
        <begin position="300"/>
        <end position="312"/>
    </location>
</feature>
<organism evidence="2 3">
    <name type="scientific">Puccinia graminis f. sp. tritici</name>
    <dbReference type="NCBI Taxonomy" id="56615"/>
    <lineage>
        <taxon>Eukaryota</taxon>
        <taxon>Fungi</taxon>
        <taxon>Dikarya</taxon>
        <taxon>Basidiomycota</taxon>
        <taxon>Pucciniomycotina</taxon>
        <taxon>Pucciniomycetes</taxon>
        <taxon>Pucciniales</taxon>
        <taxon>Pucciniaceae</taxon>
        <taxon>Puccinia</taxon>
    </lineage>
</organism>
<feature type="compositionally biased region" description="Low complexity" evidence="1">
    <location>
        <begin position="225"/>
        <end position="235"/>
    </location>
</feature>
<proteinExistence type="predicted"/>
<name>A0A5B0PSL2_PUCGR</name>
<protein>
    <submittedName>
        <fullName evidence="2">Golgi to ER traffic-protein</fullName>
    </submittedName>
</protein>
<feature type="compositionally biased region" description="Acidic residues" evidence="1">
    <location>
        <begin position="491"/>
        <end position="505"/>
    </location>
</feature>
<dbReference type="EMBL" id="VDEP01000320">
    <property type="protein sequence ID" value="KAA1103674.1"/>
    <property type="molecule type" value="Genomic_DNA"/>
</dbReference>
<feature type="compositionally biased region" description="Polar residues" evidence="1">
    <location>
        <begin position="337"/>
        <end position="353"/>
    </location>
</feature>
<comment type="caution">
    <text evidence="2">The sequence shown here is derived from an EMBL/GenBank/DDBJ whole genome shotgun (WGS) entry which is preliminary data.</text>
</comment>
<feature type="region of interest" description="Disordered" evidence="1">
    <location>
        <begin position="225"/>
        <end position="252"/>
    </location>
</feature>
<dbReference type="PANTHER" id="PTHR48193">
    <property type="entry name" value="ZINC METALLOPROTEASE ZMPB-RELATED"/>
    <property type="match status" value="1"/>
</dbReference>
<evidence type="ECO:0000256" key="1">
    <source>
        <dbReference type="SAM" id="MobiDB-lite"/>
    </source>
</evidence>
<feature type="compositionally biased region" description="Polar residues" evidence="1">
    <location>
        <begin position="444"/>
        <end position="460"/>
    </location>
</feature>
<reference evidence="2 3" key="1">
    <citation type="submission" date="2019-05" db="EMBL/GenBank/DDBJ databases">
        <title>Emergence of the Ug99 lineage of the wheat stem rust pathogen through somatic hybridization.</title>
        <authorList>
            <person name="Li F."/>
            <person name="Upadhyaya N.M."/>
            <person name="Sperschneider J."/>
            <person name="Matny O."/>
            <person name="Nguyen-Phuc H."/>
            <person name="Mago R."/>
            <person name="Raley C."/>
            <person name="Miller M.E."/>
            <person name="Silverstein K.A.T."/>
            <person name="Henningsen E."/>
            <person name="Hirsch C.D."/>
            <person name="Visser B."/>
            <person name="Pretorius Z.A."/>
            <person name="Steffenson B.J."/>
            <person name="Schwessinger B."/>
            <person name="Dodds P.N."/>
            <person name="Figueroa M."/>
        </authorList>
    </citation>
    <scope>NUCLEOTIDE SEQUENCE [LARGE SCALE GENOMIC DNA]</scope>
    <source>
        <strain evidence="2 3">Ug99</strain>
    </source>
</reference>
<dbReference type="InterPro" id="IPR053094">
    <property type="entry name" value="Zinc_metalloprotease_ZmpB"/>
</dbReference>
<sequence length="1005" mass="113408">MSKSFQNNPFKNQTPQAEMMLKNPVVPLGTEPETPAPDIQPATTTWTLRMRRRPLEEVEYIHSADEIHEEYIKSLDIFLERVSAIMKETLAAGNRFIYDSLDLPQSRFPKQLFHHTEQSTPLAKPNTIEGPSTQNVLTPLSPVAPRNLILHMSKSESSQPTLLSVPALELSQRIAVEVPKSDPPSKTQEPSHLDPLPVKATDLMESEMTPPNHLENVLTEENLAATQTSDTSASSEHVPVTDPTFDPPSLLKKFSAANSTSDEPAPLENATNPELEPKCLEYQPDQNPILDPLGGIPNAEASNQSNTPQSTAEIRKDDLPPFTYLSGSPQPTEPHPWSQQRHISTSPDRTPFNSPLPYDTPHQSKHATVDSLEPQTVNPLEIFFPEKNHSFPPVDEIPLGDDTSNPSNTSKSLSPRVRQSKGAAENTSQTLDVVVDPLIHSKTQKTSTFRSENMLSNKQLISRKKRRAKDTSEDHTQQASGKRPRNLREESVDDPQDDEEELVDDQQDHEKELVDNQPDDEETTNYGSPVDIKNNSSNDCSLVPDSPKWLTYMEELQDKKQLARILASCPRLLQLPYPHPFLNPSLVKMDYLTKPIDQNLGQSRSGSWATLNQMMCRSTETGPMNKYNFQKILSSGLIRLQKTIKDSLQHIDPYDNNCGNLNEKYTKQERETKGLGFAEDWLITKVRFLQLNEDPRKSQATPTQSDGLGFIIKRVWEMLLAISLIYDGRDTCVRMLQLMKSGKQMSEIKNLDGDAGVRKTSFKGNATVEFTPDDWYTFRLKAYSSLTVFLLFGVAGWFHCQNDRRRFNIRDLYSMYALVHQMSLKKATITSKITRSLNNVDSESINPGWERMNQHIVNLLVKSGVGERTLDWFSGLEMWKKQLNPSVLAPLIIKDFFSEVLDPGLTLSSTGSEAPQNIDHQKVLENWQARIPEIFCPPQTAIEKRTLRLHKLGLITVDNSGQDEGCEGRTNEPAEDYTEDIAQLIKDHCTPGSKNHKLYEKMMQL</sequence>